<dbReference type="EMBL" id="GBEZ01017385">
    <property type="protein sequence ID" value="JAC68944.1"/>
    <property type="molecule type" value="Transcribed_RNA"/>
</dbReference>
<proteinExistence type="predicted"/>
<feature type="non-terminal residue" evidence="2">
    <location>
        <position position="88"/>
    </location>
</feature>
<dbReference type="AlphaFoldDB" id="A0A061RDR3"/>
<organism evidence="2">
    <name type="scientific">Tetraselmis sp. GSL018</name>
    <dbReference type="NCBI Taxonomy" id="582737"/>
    <lineage>
        <taxon>Eukaryota</taxon>
        <taxon>Viridiplantae</taxon>
        <taxon>Chlorophyta</taxon>
        <taxon>core chlorophytes</taxon>
        <taxon>Chlorodendrophyceae</taxon>
        <taxon>Chlorodendrales</taxon>
        <taxon>Chlorodendraceae</taxon>
        <taxon>Tetraselmis</taxon>
    </lineage>
</organism>
<name>A0A061RDR3_9CHLO</name>
<feature type="compositionally biased region" description="Polar residues" evidence="1">
    <location>
        <begin position="1"/>
        <end position="11"/>
    </location>
</feature>
<protein>
    <submittedName>
        <fullName evidence="2">Uncharacterized protein</fullName>
    </submittedName>
</protein>
<evidence type="ECO:0000256" key="1">
    <source>
        <dbReference type="SAM" id="MobiDB-lite"/>
    </source>
</evidence>
<evidence type="ECO:0000313" key="2">
    <source>
        <dbReference type="EMBL" id="JAC68944.1"/>
    </source>
</evidence>
<accession>A0A061RDR3</accession>
<gene>
    <name evidence="2" type="ORF">TSPGSL018_7564</name>
</gene>
<sequence length="88" mass="8939">MERRQSSSILQKMQPAGDGGSVEGRPLSAGADRAGSRRIVPSTPVSLGEGPRSPGAQRGPAPRGYGHASRISASARRSKAAGCPSSGR</sequence>
<feature type="region of interest" description="Disordered" evidence="1">
    <location>
        <begin position="1"/>
        <end position="88"/>
    </location>
</feature>
<reference evidence="2" key="1">
    <citation type="submission" date="2014-05" db="EMBL/GenBank/DDBJ databases">
        <title>The transcriptome of the halophilic microalga Tetraselmis sp. GSL018 isolated from the Great Salt Lake, Utah.</title>
        <authorList>
            <person name="Jinkerson R.E."/>
            <person name="D'Adamo S."/>
            <person name="Posewitz M.C."/>
        </authorList>
    </citation>
    <scope>NUCLEOTIDE SEQUENCE</scope>
    <source>
        <strain evidence="2">GSL018</strain>
    </source>
</reference>